<feature type="transmembrane region" description="Helical" evidence="1">
    <location>
        <begin position="72"/>
        <end position="89"/>
    </location>
</feature>
<sequence>MFPHMLPSRAITVAAASILRNARGVTFVETNKSPYLQDLDGNTDLLKPPLVSLAVLISGLIISKVSPRPARLAAWNVFVVLVVAILFLLNSISAPNTPNIIAEGNAGLTEKSFSFALSRLTVAKSPRFQFCLKVRIFPTLAMDPVTVWIQFHFLPFVLRMGATPTFLHAMLVADLSDKSMIFR</sequence>
<evidence type="ECO:0000313" key="2">
    <source>
        <dbReference type="EMBL" id="CAD7458010.1"/>
    </source>
</evidence>
<gene>
    <name evidence="2" type="ORF">TTEB3V08_LOCUS5997</name>
</gene>
<name>A0A7R9IGJ2_9NEOP</name>
<keyword evidence="1" id="KW-0472">Membrane</keyword>
<protein>
    <submittedName>
        <fullName evidence="2">Uncharacterized protein</fullName>
    </submittedName>
</protein>
<dbReference type="EMBL" id="OE002030">
    <property type="protein sequence ID" value="CAD7458010.1"/>
    <property type="molecule type" value="Genomic_DNA"/>
</dbReference>
<accession>A0A7R9IGJ2</accession>
<evidence type="ECO:0000256" key="1">
    <source>
        <dbReference type="SAM" id="Phobius"/>
    </source>
</evidence>
<keyword evidence="1" id="KW-1133">Transmembrane helix</keyword>
<proteinExistence type="predicted"/>
<organism evidence="2">
    <name type="scientific">Timema tahoe</name>
    <dbReference type="NCBI Taxonomy" id="61484"/>
    <lineage>
        <taxon>Eukaryota</taxon>
        <taxon>Metazoa</taxon>
        <taxon>Ecdysozoa</taxon>
        <taxon>Arthropoda</taxon>
        <taxon>Hexapoda</taxon>
        <taxon>Insecta</taxon>
        <taxon>Pterygota</taxon>
        <taxon>Neoptera</taxon>
        <taxon>Polyneoptera</taxon>
        <taxon>Phasmatodea</taxon>
        <taxon>Timematodea</taxon>
        <taxon>Timematoidea</taxon>
        <taxon>Timematidae</taxon>
        <taxon>Timema</taxon>
    </lineage>
</organism>
<reference evidence="2" key="1">
    <citation type="submission" date="2020-11" db="EMBL/GenBank/DDBJ databases">
        <authorList>
            <person name="Tran Van P."/>
        </authorList>
    </citation>
    <scope>NUCLEOTIDE SEQUENCE</scope>
</reference>
<dbReference type="AlphaFoldDB" id="A0A7R9IGJ2"/>
<keyword evidence="1" id="KW-0812">Transmembrane</keyword>
<feature type="transmembrane region" description="Helical" evidence="1">
    <location>
        <begin position="147"/>
        <end position="173"/>
    </location>
</feature>